<dbReference type="AlphaFoldDB" id="A0A7J6W111"/>
<accession>A0A7J6W111</accession>
<comment type="caution">
    <text evidence="1">The sequence shown here is derived from an EMBL/GenBank/DDBJ whole genome shotgun (WGS) entry which is preliminary data.</text>
</comment>
<keyword evidence="2" id="KW-1185">Reference proteome</keyword>
<gene>
    <name evidence="1" type="ORF">FRX31_019359</name>
</gene>
<reference evidence="1 2" key="1">
    <citation type="submission" date="2020-06" db="EMBL/GenBank/DDBJ databases">
        <title>Transcriptomic and genomic resources for Thalictrum thalictroides and T. hernandezii: Facilitating candidate gene discovery in an emerging model plant lineage.</title>
        <authorList>
            <person name="Arias T."/>
            <person name="Riano-Pachon D.M."/>
            <person name="Di Stilio V.S."/>
        </authorList>
    </citation>
    <scope>NUCLEOTIDE SEQUENCE [LARGE SCALE GENOMIC DNA]</scope>
    <source>
        <strain evidence="2">cv. WT478/WT964</strain>
        <tissue evidence="1">Leaves</tissue>
    </source>
</reference>
<dbReference type="EMBL" id="JABWDY010023282">
    <property type="protein sequence ID" value="KAF5191054.1"/>
    <property type="molecule type" value="Genomic_DNA"/>
</dbReference>
<evidence type="ECO:0000313" key="2">
    <source>
        <dbReference type="Proteomes" id="UP000554482"/>
    </source>
</evidence>
<organism evidence="1 2">
    <name type="scientific">Thalictrum thalictroides</name>
    <name type="common">Rue-anemone</name>
    <name type="synonym">Anemone thalictroides</name>
    <dbReference type="NCBI Taxonomy" id="46969"/>
    <lineage>
        <taxon>Eukaryota</taxon>
        <taxon>Viridiplantae</taxon>
        <taxon>Streptophyta</taxon>
        <taxon>Embryophyta</taxon>
        <taxon>Tracheophyta</taxon>
        <taxon>Spermatophyta</taxon>
        <taxon>Magnoliopsida</taxon>
        <taxon>Ranunculales</taxon>
        <taxon>Ranunculaceae</taxon>
        <taxon>Thalictroideae</taxon>
        <taxon>Thalictrum</taxon>
    </lineage>
</organism>
<proteinExistence type="predicted"/>
<dbReference type="Proteomes" id="UP000554482">
    <property type="component" value="Unassembled WGS sequence"/>
</dbReference>
<name>A0A7J6W111_THATH</name>
<dbReference type="OrthoDB" id="1938131at2759"/>
<sequence length="114" mass="13148">MAELQGTIECIDMRLVRGWRSLVVESDTKVAVQTLQTSEVILWQFRTSLRKIVQGVEATDYMVRRKLCCPHSRLAAKRGAGLLNTIITRWDLSSDPWLNRMKSPDEAYCRFSNM</sequence>
<protein>
    <submittedName>
        <fullName evidence="1">Uncharacterized protein</fullName>
    </submittedName>
</protein>
<evidence type="ECO:0000313" key="1">
    <source>
        <dbReference type="EMBL" id="KAF5191054.1"/>
    </source>
</evidence>